<dbReference type="SMART" id="SM00571">
    <property type="entry name" value="DDT"/>
    <property type="match status" value="1"/>
</dbReference>
<dbReference type="SUPFAM" id="SSF47370">
    <property type="entry name" value="Bromodomain"/>
    <property type="match status" value="1"/>
</dbReference>
<proteinExistence type="predicted"/>
<sequence>MPICKREGFDINDGKNVTFHDNDLVFCCYITMRIFKDYEDYFRHVMVINSTVWQCEATGRDNLTYEEALKSERVARKKMEQFKHSLRAPVLLVIEHARQSAVKTLNLIVGKFLRKRYFFNEEVTVVGHKKNLYEIVGIIPGKEAAQPVDGIYEDTDNLDYRLRVVGGDAKTEITVPFDKIRRQRTDFNLENLGMFIKNNVSRVDGILRPKSESFKQYVSEKGLNFNSIFIGKMPHYAHAKSKRPNDAQESANKKQSTLNKYIVKGEEATSKAKAKEAKSLAENMERMRLEKEAWLAETIRQKAEKRAQITERVDAEINYLLQKTDDLERKDQRMMPTYKPIVTFLQEKLIGDAFMMREFMHTYCGLLSGIEVFRQNLSFYEMSRALSAREVAGPLSDILLVLLGTVFDLQKEEDEDSVVQYTLRNFTSVQEPSLSMSNATRSHYYAKRHFSFKIYDLPLDALTLSEVLRLHLLSSGAFVDDKSERWRIMYRNGYSSREDPGLALRMRHSHILRFLKNYPIYQLGFRDIMRVIRCLMDQILTYSATLNVIEERMEQMAKAKMELRTLLHTENRRLAAVEQNKRRLTMEHHQKCQSDELKNDTAKKQALGEKLNKSIAELHAQSDVQQRKHEQQVLQMHTQLFNFLVYLGMDRCYRKYYVLESCPGIFIEHPPDSMDMCLQEPPLNKSQAEIRTQSQLPKSRKDLRFYLMKLYGEDDKKPRKSAAKQSLENKENQEHHINGHAEPMELDAENNPASQPIESPTQYQLLMCTGDRRNCIVHNERDGQRQRWAYIYLPEEIDELIKSLNPLGWRESRLLEEFSTLRTLIIEHTKSCPADMLSLDTEKKRNSFVSSMYTETNRKYGEANFGLSEGTDLNEVMQLHLVDRILKFESDIYTGDLGQLKVKDMEKWRNNLLTGNYDAQCKLQWGPRGKHDDGPETAASAAGSDNESHEDYLDDHDEEIYYGRFGRKPYRDPGIYLGPTLEIDSEDSADDEVPMLESKLIQDQVQNMASALLQVEQAIQRRFLKEPYGPSKSGPKQDMMKVSEARIQQWEVSLMESTSFAQVFLHLNLLHDCIHWRRSTNKSLCKVCRRGTDPEKMLLCDECNAGTHMFCMKPKMRTVPEGNWYCRACEKEKEPAKTKNKRKLVTDEMLRMVENEAEEEQDEEEDEEEDDSEADADVSQSDASSTKLPVQVNGRSTRRVSERRRRLKSKEIEEAMENDDEDATESVASKEEHEDEQEEEAEVDEDAEEEEEAEDDKVCQVCFYDGSEIRCVRCSLHYHLECAQLKRAPRTDFICKKCKTAETTQRSRRRQSPANDDDDNDEDPDEPQPKRSRSSRSSVRISLDKSGRHSSSNNNNNDTSNKNNNNNNNRRSGRRTNDDLPLNSSALYDLLERTMKHKLAWPFLRPVLSSEVPDYHQIVKTPMDLAKVKSKLNMGEYQLNEELLNDIQLVFHNCDLYNVEGNEIYDAGSQLERFVIERCRDMHLPFKPSRMNPKMVY</sequence>
<feature type="domain" description="Bromo" evidence="17">
    <location>
        <begin position="1395"/>
        <end position="1465"/>
    </location>
</feature>
<keyword evidence="3" id="KW-0479">Metal-binding</keyword>
<gene>
    <name evidence="21" type="primary">Dwil\GK12157</name>
    <name evidence="21" type="ORF">Dwil_GK12157</name>
</gene>
<keyword evidence="10 14" id="KW-0539">Nucleus</keyword>
<evidence type="ECO:0000256" key="10">
    <source>
        <dbReference type="ARBA" id="ARBA00023242"/>
    </source>
</evidence>
<comment type="subcellular location">
    <subcellularLocation>
        <location evidence="1 14">Nucleus</location>
    </subcellularLocation>
</comment>
<dbReference type="GO" id="GO:0045740">
    <property type="term" value="P:positive regulation of DNA replication"/>
    <property type="evidence" value="ECO:0007669"/>
    <property type="project" value="TreeGrafter"/>
</dbReference>
<evidence type="ECO:0000256" key="5">
    <source>
        <dbReference type="ARBA" id="ARBA00022833"/>
    </source>
</evidence>
<dbReference type="InterPro" id="IPR001965">
    <property type="entry name" value="Znf_PHD"/>
</dbReference>
<feature type="coiled-coil region" evidence="15">
    <location>
        <begin position="546"/>
        <end position="587"/>
    </location>
</feature>
<evidence type="ECO:0000256" key="15">
    <source>
        <dbReference type="SAM" id="Coils"/>
    </source>
</evidence>
<evidence type="ECO:0000256" key="3">
    <source>
        <dbReference type="ARBA" id="ARBA00022723"/>
    </source>
</evidence>
<dbReference type="GO" id="GO:0008270">
    <property type="term" value="F:zinc ion binding"/>
    <property type="evidence" value="ECO:0007669"/>
    <property type="project" value="UniProtKB-KW"/>
</dbReference>
<dbReference type="PANTHER" id="PTHR46510:SF1">
    <property type="entry name" value="BROMODOMAIN ADJACENT TO ZINC FINGER DOMAIN PROTEIN 1A"/>
    <property type="match status" value="1"/>
</dbReference>
<evidence type="ECO:0000256" key="12">
    <source>
        <dbReference type="PROSITE-ProRule" id="PRU00035"/>
    </source>
</evidence>
<evidence type="ECO:0000256" key="6">
    <source>
        <dbReference type="ARBA" id="ARBA00023015"/>
    </source>
</evidence>
<reference evidence="21 22" key="1">
    <citation type="journal article" date="2007" name="Nature">
        <title>Evolution of genes and genomes on the Drosophila phylogeny.</title>
        <authorList>
            <consortium name="Drosophila 12 Genomes Consortium"/>
            <person name="Clark A.G."/>
            <person name="Eisen M.B."/>
            <person name="Smith D.R."/>
            <person name="Bergman C.M."/>
            <person name="Oliver B."/>
            <person name="Markow T.A."/>
            <person name="Kaufman T.C."/>
            <person name="Kellis M."/>
            <person name="Gelbart W."/>
            <person name="Iyer V.N."/>
            <person name="Pollard D.A."/>
            <person name="Sackton T.B."/>
            <person name="Larracuente A.M."/>
            <person name="Singh N.D."/>
            <person name="Abad J.P."/>
            <person name="Abt D.N."/>
            <person name="Adryan B."/>
            <person name="Aguade M."/>
            <person name="Akashi H."/>
            <person name="Anderson W.W."/>
            <person name="Aquadro C.F."/>
            <person name="Ardell D.H."/>
            <person name="Arguello R."/>
            <person name="Artieri C.G."/>
            <person name="Barbash D.A."/>
            <person name="Barker D."/>
            <person name="Barsanti P."/>
            <person name="Batterham P."/>
            <person name="Batzoglou S."/>
            <person name="Begun D."/>
            <person name="Bhutkar A."/>
            <person name="Blanco E."/>
            <person name="Bosak S.A."/>
            <person name="Bradley R.K."/>
            <person name="Brand A.D."/>
            <person name="Brent M.R."/>
            <person name="Brooks A.N."/>
            <person name="Brown R.H."/>
            <person name="Butlin R.K."/>
            <person name="Caggese C."/>
            <person name="Calvi B.R."/>
            <person name="Bernardo de Carvalho A."/>
            <person name="Caspi A."/>
            <person name="Castrezana S."/>
            <person name="Celniker S.E."/>
            <person name="Chang J.L."/>
            <person name="Chapple C."/>
            <person name="Chatterji S."/>
            <person name="Chinwalla A."/>
            <person name="Civetta A."/>
            <person name="Clifton S.W."/>
            <person name="Comeron J.M."/>
            <person name="Costello J.C."/>
            <person name="Coyne J.A."/>
            <person name="Daub J."/>
            <person name="David R.G."/>
            <person name="Delcher A.L."/>
            <person name="Delehaunty K."/>
            <person name="Do C.B."/>
            <person name="Ebling H."/>
            <person name="Edwards K."/>
            <person name="Eickbush T."/>
            <person name="Evans J.D."/>
            <person name="Filipski A."/>
            <person name="Findeiss S."/>
            <person name="Freyhult E."/>
            <person name="Fulton L."/>
            <person name="Fulton R."/>
            <person name="Garcia A.C."/>
            <person name="Gardiner A."/>
            <person name="Garfield D.A."/>
            <person name="Garvin B.E."/>
            <person name="Gibson G."/>
            <person name="Gilbert D."/>
            <person name="Gnerre S."/>
            <person name="Godfrey J."/>
            <person name="Good R."/>
            <person name="Gotea V."/>
            <person name="Gravely B."/>
            <person name="Greenberg A.J."/>
            <person name="Griffiths-Jones S."/>
            <person name="Gross S."/>
            <person name="Guigo R."/>
            <person name="Gustafson E.A."/>
            <person name="Haerty W."/>
            <person name="Hahn M.W."/>
            <person name="Halligan D.L."/>
            <person name="Halpern A.L."/>
            <person name="Halter G.M."/>
            <person name="Han M.V."/>
            <person name="Heger A."/>
            <person name="Hillier L."/>
            <person name="Hinrichs A.S."/>
            <person name="Holmes I."/>
            <person name="Hoskins R.A."/>
            <person name="Hubisz M.J."/>
            <person name="Hultmark D."/>
            <person name="Huntley M.A."/>
            <person name="Jaffe D.B."/>
            <person name="Jagadeeshan S."/>
            <person name="Jeck W.R."/>
            <person name="Johnson J."/>
            <person name="Jones C.D."/>
            <person name="Jordan W.C."/>
            <person name="Karpen G.H."/>
            <person name="Kataoka E."/>
            <person name="Keightley P.D."/>
            <person name="Kheradpour P."/>
            <person name="Kirkness E.F."/>
            <person name="Koerich L.B."/>
            <person name="Kristiansen K."/>
            <person name="Kudrna D."/>
            <person name="Kulathinal R.J."/>
            <person name="Kumar S."/>
            <person name="Kwok R."/>
            <person name="Lander E."/>
            <person name="Langley C.H."/>
            <person name="Lapoint R."/>
            <person name="Lazzaro B.P."/>
            <person name="Lee S.J."/>
            <person name="Levesque L."/>
            <person name="Li R."/>
            <person name="Lin C.F."/>
            <person name="Lin M.F."/>
            <person name="Lindblad-Toh K."/>
            <person name="Llopart A."/>
            <person name="Long M."/>
            <person name="Low L."/>
            <person name="Lozovsky E."/>
            <person name="Lu J."/>
            <person name="Luo M."/>
            <person name="Machado C.A."/>
            <person name="Makalowski W."/>
            <person name="Marzo M."/>
            <person name="Matsuda M."/>
            <person name="Matzkin L."/>
            <person name="McAllister B."/>
            <person name="McBride C.S."/>
            <person name="McKernan B."/>
            <person name="McKernan K."/>
            <person name="Mendez-Lago M."/>
            <person name="Minx P."/>
            <person name="Mollenhauer M.U."/>
            <person name="Montooth K."/>
            <person name="Mount S.M."/>
            <person name="Mu X."/>
            <person name="Myers E."/>
            <person name="Negre B."/>
            <person name="Newfeld S."/>
            <person name="Nielsen R."/>
            <person name="Noor M.A."/>
            <person name="O'Grady P."/>
            <person name="Pachter L."/>
            <person name="Papaceit M."/>
            <person name="Parisi M.J."/>
            <person name="Parisi M."/>
            <person name="Parts L."/>
            <person name="Pedersen J.S."/>
            <person name="Pesole G."/>
            <person name="Phillippy A.M."/>
            <person name="Ponting C.P."/>
            <person name="Pop M."/>
            <person name="Porcelli D."/>
            <person name="Powell J.R."/>
            <person name="Prohaska S."/>
            <person name="Pruitt K."/>
            <person name="Puig M."/>
            <person name="Quesneville H."/>
            <person name="Ram K.R."/>
            <person name="Rand D."/>
            <person name="Rasmussen M.D."/>
            <person name="Reed L.K."/>
            <person name="Reenan R."/>
            <person name="Reily A."/>
            <person name="Remington K.A."/>
            <person name="Rieger T.T."/>
            <person name="Ritchie M.G."/>
            <person name="Robin C."/>
            <person name="Rogers Y.H."/>
            <person name="Rohde C."/>
            <person name="Rozas J."/>
            <person name="Rubenfield M.J."/>
            <person name="Ruiz A."/>
            <person name="Russo S."/>
            <person name="Salzberg S.L."/>
            <person name="Sanchez-Gracia A."/>
            <person name="Saranga D.J."/>
            <person name="Sato H."/>
            <person name="Schaeffer S.W."/>
            <person name="Schatz M.C."/>
            <person name="Schlenke T."/>
            <person name="Schwartz R."/>
            <person name="Segarra C."/>
            <person name="Singh R.S."/>
            <person name="Sirot L."/>
            <person name="Sirota M."/>
            <person name="Sisneros N.B."/>
            <person name="Smith C.D."/>
            <person name="Smith T.F."/>
            <person name="Spieth J."/>
            <person name="Stage D.E."/>
            <person name="Stark A."/>
            <person name="Stephan W."/>
            <person name="Strausberg R.L."/>
            <person name="Strempel S."/>
            <person name="Sturgill D."/>
            <person name="Sutton G."/>
            <person name="Sutton G.G."/>
            <person name="Tao W."/>
            <person name="Teichmann S."/>
            <person name="Tobari Y.N."/>
            <person name="Tomimura Y."/>
            <person name="Tsolas J.M."/>
            <person name="Valente V.L."/>
            <person name="Venter E."/>
            <person name="Venter J.C."/>
            <person name="Vicario S."/>
            <person name="Vieira F.G."/>
            <person name="Vilella A.J."/>
            <person name="Villasante A."/>
            <person name="Walenz B."/>
            <person name="Wang J."/>
            <person name="Wasserman M."/>
            <person name="Watts T."/>
            <person name="Wilson D."/>
            <person name="Wilson R.K."/>
            <person name="Wing R.A."/>
            <person name="Wolfner M.F."/>
            <person name="Wong A."/>
            <person name="Wong G.K."/>
            <person name="Wu C.I."/>
            <person name="Wu G."/>
            <person name="Yamamoto D."/>
            <person name="Yang H.P."/>
            <person name="Yang S.P."/>
            <person name="Yorke J.A."/>
            <person name="Yoshida K."/>
            <person name="Zdobnov E."/>
            <person name="Zhang P."/>
            <person name="Zhang Y."/>
            <person name="Zimin A.V."/>
            <person name="Baldwin J."/>
            <person name="Abdouelleil A."/>
            <person name="Abdulkadir J."/>
            <person name="Abebe A."/>
            <person name="Abera B."/>
            <person name="Abreu J."/>
            <person name="Acer S.C."/>
            <person name="Aftuck L."/>
            <person name="Alexander A."/>
            <person name="An P."/>
            <person name="Anderson E."/>
            <person name="Anderson S."/>
            <person name="Arachi H."/>
            <person name="Azer M."/>
            <person name="Bachantsang P."/>
            <person name="Barry A."/>
            <person name="Bayul T."/>
            <person name="Berlin A."/>
            <person name="Bessette D."/>
            <person name="Bloom T."/>
            <person name="Blye J."/>
            <person name="Boguslavskiy L."/>
            <person name="Bonnet C."/>
            <person name="Boukhgalter B."/>
            <person name="Bourzgui I."/>
            <person name="Brown A."/>
            <person name="Cahill P."/>
            <person name="Channer S."/>
            <person name="Cheshatsang Y."/>
            <person name="Chuda L."/>
            <person name="Citroen M."/>
            <person name="Collymore A."/>
            <person name="Cooke P."/>
            <person name="Costello M."/>
            <person name="D'Aco K."/>
            <person name="Daza R."/>
            <person name="De Haan G."/>
            <person name="DeGray S."/>
            <person name="DeMaso C."/>
            <person name="Dhargay N."/>
            <person name="Dooley K."/>
            <person name="Dooley E."/>
            <person name="Doricent M."/>
            <person name="Dorje P."/>
            <person name="Dorjee K."/>
            <person name="Dupes A."/>
            <person name="Elong R."/>
            <person name="Falk J."/>
            <person name="Farina A."/>
            <person name="Faro S."/>
            <person name="Ferguson D."/>
            <person name="Fisher S."/>
            <person name="Foley C.D."/>
            <person name="Franke A."/>
            <person name="Friedrich D."/>
            <person name="Gadbois L."/>
            <person name="Gearin G."/>
            <person name="Gearin C.R."/>
            <person name="Giannoukos G."/>
            <person name="Goode T."/>
            <person name="Graham J."/>
            <person name="Grandbois E."/>
            <person name="Grewal S."/>
            <person name="Gyaltsen K."/>
            <person name="Hafez N."/>
            <person name="Hagos B."/>
            <person name="Hall J."/>
            <person name="Henson C."/>
            <person name="Hollinger A."/>
            <person name="Honan T."/>
            <person name="Huard M.D."/>
            <person name="Hughes L."/>
            <person name="Hurhula B."/>
            <person name="Husby M.E."/>
            <person name="Kamat A."/>
            <person name="Kanga B."/>
            <person name="Kashin S."/>
            <person name="Khazanovich D."/>
            <person name="Kisner P."/>
            <person name="Lance K."/>
            <person name="Lara M."/>
            <person name="Lee W."/>
            <person name="Lennon N."/>
            <person name="Letendre F."/>
            <person name="LeVine R."/>
            <person name="Lipovsky A."/>
            <person name="Liu X."/>
            <person name="Liu J."/>
            <person name="Liu S."/>
            <person name="Lokyitsang T."/>
            <person name="Lokyitsang Y."/>
            <person name="Lubonja R."/>
            <person name="Lui A."/>
            <person name="MacDonald P."/>
            <person name="Magnisalis V."/>
            <person name="Maru K."/>
            <person name="Matthews C."/>
            <person name="McCusker W."/>
            <person name="McDonough S."/>
            <person name="Mehta T."/>
            <person name="Meldrim J."/>
            <person name="Meneus L."/>
            <person name="Mihai O."/>
            <person name="Mihalev A."/>
            <person name="Mihova T."/>
            <person name="Mittelman R."/>
            <person name="Mlenga V."/>
            <person name="Montmayeur A."/>
            <person name="Mulrain L."/>
            <person name="Navidi A."/>
            <person name="Naylor J."/>
            <person name="Negash T."/>
            <person name="Nguyen T."/>
            <person name="Nguyen N."/>
            <person name="Nicol R."/>
            <person name="Norbu C."/>
            <person name="Norbu N."/>
            <person name="Novod N."/>
            <person name="O'Neill B."/>
            <person name="Osman S."/>
            <person name="Markiewicz E."/>
            <person name="Oyono O.L."/>
            <person name="Patti C."/>
            <person name="Phunkhang P."/>
            <person name="Pierre F."/>
            <person name="Priest M."/>
            <person name="Raghuraman S."/>
            <person name="Rege F."/>
            <person name="Reyes R."/>
            <person name="Rise C."/>
            <person name="Rogov P."/>
            <person name="Ross K."/>
            <person name="Ryan E."/>
            <person name="Settipalli S."/>
            <person name="Shea T."/>
            <person name="Sherpa N."/>
            <person name="Shi L."/>
            <person name="Shih D."/>
            <person name="Sparrow T."/>
            <person name="Spaulding J."/>
            <person name="Stalker J."/>
            <person name="Stange-Thomann N."/>
            <person name="Stavropoulos S."/>
            <person name="Stone C."/>
            <person name="Strader C."/>
            <person name="Tesfaye S."/>
            <person name="Thomson T."/>
            <person name="Thoulutsang Y."/>
            <person name="Thoulutsang D."/>
            <person name="Topham K."/>
            <person name="Topping I."/>
            <person name="Tsamla T."/>
            <person name="Vassiliev H."/>
            <person name="Vo A."/>
            <person name="Wangchuk T."/>
            <person name="Wangdi T."/>
            <person name="Weiand M."/>
            <person name="Wilkinson J."/>
            <person name="Wilson A."/>
            <person name="Yadav S."/>
            <person name="Young G."/>
            <person name="Yu Q."/>
            <person name="Zembek L."/>
            <person name="Zhong D."/>
            <person name="Zimmer A."/>
            <person name="Zwirko Z."/>
            <person name="Jaffe D.B."/>
            <person name="Alvarez P."/>
            <person name="Brockman W."/>
            <person name="Butler J."/>
            <person name="Chin C."/>
            <person name="Gnerre S."/>
            <person name="Grabherr M."/>
            <person name="Kleber M."/>
            <person name="Mauceli E."/>
            <person name="MacCallum I."/>
        </authorList>
    </citation>
    <scope>NUCLEOTIDE SEQUENCE [LARGE SCALE GENOMIC DNA]</scope>
    <source>
        <strain evidence="22">Tucson 14030-0811.24</strain>
    </source>
</reference>
<dbReference type="InterPro" id="IPR028941">
    <property type="entry name" value="WHIM2_dom"/>
</dbReference>
<dbReference type="GO" id="GO:0008623">
    <property type="term" value="C:CHRAC"/>
    <property type="evidence" value="ECO:0007669"/>
    <property type="project" value="TreeGrafter"/>
</dbReference>
<keyword evidence="2" id="KW-0597">Phosphoprotein</keyword>
<keyword evidence="22" id="KW-1185">Reference proteome</keyword>
<evidence type="ECO:0000256" key="1">
    <source>
        <dbReference type="ARBA" id="ARBA00004123"/>
    </source>
</evidence>
<evidence type="ECO:0000256" key="2">
    <source>
        <dbReference type="ARBA" id="ARBA00022553"/>
    </source>
</evidence>
<feature type="compositionally biased region" description="Acidic residues" evidence="16">
    <location>
        <begin position="1233"/>
        <end position="1255"/>
    </location>
</feature>
<dbReference type="PROSITE" id="PS50014">
    <property type="entry name" value="BROMODOMAIN_2"/>
    <property type="match status" value="1"/>
</dbReference>
<feature type="domain" description="PHD-type" evidence="18">
    <location>
        <begin position="1256"/>
        <end position="1301"/>
    </location>
</feature>
<organism evidence="21 22">
    <name type="scientific">Drosophila willistoni</name>
    <name type="common">Fruit fly</name>
    <dbReference type="NCBI Taxonomy" id="7260"/>
    <lineage>
        <taxon>Eukaryota</taxon>
        <taxon>Metazoa</taxon>
        <taxon>Ecdysozoa</taxon>
        <taxon>Arthropoda</taxon>
        <taxon>Hexapoda</taxon>
        <taxon>Insecta</taxon>
        <taxon>Pterygota</taxon>
        <taxon>Neoptera</taxon>
        <taxon>Endopterygota</taxon>
        <taxon>Diptera</taxon>
        <taxon>Brachycera</taxon>
        <taxon>Muscomorpha</taxon>
        <taxon>Ephydroidea</taxon>
        <taxon>Drosophilidae</taxon>
        <taxon>Drosophila</taxon>
        <taxon>Sophophora</taxon>
    </lineage>
</organism>
<dbReference type="Pfam" id="PF00628">
    <property type="entry name" value="PHD"/>
    <property type="match status" value="1"/>
</dbReference>
<dbReference type="GO" id="GO:0031445">
    <property type="term" value="P:regulation of heterochromatin formation"/>
    <property type="evidence" value="ECO:0007669"/>
    <property type="project" value="TreeGrafter"/>
</dbReference>
<dbReference type="Gene3D" id="1.20.920.10">
    <property type="entry name" value="Bromodomain-like"/>
    <property type="match status" value="1"/>
</dbReference>
<feature type="region of interest" description="Disordered" evidence="16">
    <location>
        <begin position="716"/>
        <end position="736"/>
    </location>
</feature>
<dbReference type="EMBL" id="CH964232">
    <property type="protein sequence ID" value="EDW81597.1"/>
    <property type="molecule type" value="Genomic_DNA"/>
</dbReference>
<dbReference type="STRING" id="7260.B4N950"/>
<dbReference type="KEGG" id="dwi:6647762"/>
<dbReference type="Pfam" id="PF10537">
    <property type="entry name" value="WAC_Acf1_DNA_bd"/>
    <property type="match status" value="1"/>
</dbReference>
<dbReference type="FunCoup" id="B4N950">
    <property type="interactions" value="1386"/>
</dbReference>
<evidence type="ECO:0000259" key="19">
    <source>
        <dbReference type="PROSITE" id="PS50827"/>
    </source>
</evidence>
<dbReference type="InterPro" id="IPR036427">
    <property type="entry name" value="Bromodomain-like_sf"/>
</dbReference>
<name>B4N950_DROWI</name>
<dbReference type="SMART" id="SM00297">
    <property type="entry name" value="BROMO"/>
    <property type="match status" value="1"/>
</dbReference>
<dbReference type="GO" id="GO:0006338">
    <property type="term" value="P:chromatin remodeling"/>
    <property type="evidence" value="ECO:0007669"/>
    <property type="project" value="InterPro"/>
</dbReference>
<dbReference type="InterPro" id="IPR013136">
    <property type="entry name" value="WSTF_Acf1_Cbp146"/>
</dbReference>
<dbReference type="Gene3D" id="3.30.40.10">
    <property type="entry name" value="Zinc/RING finger domain, C3HC4 (zinc finger)"/>
    <property type="match status" value="2"/>
</dbReference>
<evidence type="ECO:0000256" key="4">
    <source>
        <dbReference type="ARBA" id="ARBA00022771"/>
    </source>
</evidence>
<feature type="region of interest" description="Disordered" evidence="16">
    <location>
        <begin position="1155"/>
        <end position="1256"/>
    </location>
</feature>
<feature type="compositionally biased region" description="Basic residues" evidence="16">
    <location>
        <begin position="1196"/>
        <end position="1208"/>
    </location>
</feature>
<dbReference type="InterPro" id="IPR047171">
    <property type="entry name" value="BAZ1A"/>
</dbReference>
<accession>B4N950</accession>
<dbReference type="Proteomes" id="UP000007798">
    <property type="component" value="Unassembled WGS sequence"/>
</dbReference>
<dbReference type="SUPFAM" id="SSF57903">
    <property type="entry name" value="FYVE/PHD zinc finger"/>
    <property type="match status" value="2"/>
</dbReference>
<evidence type="ECO:0000256" key="11">
    <source>
        <dbReference type="ARBA" id="ARBA00068253"/>
    </source>
</evidence>
<evidence type="ECO:0000259" key="17">
    <source>
        <dbReference type="PROSITE" id="PS50014"/>
    </source>
</evidence>
<dbReference type="PROSITE" id="PS50016">
    <property type="entry name" value="ZF_PHD_2"/>
    <property type="match status" value="2"/>
</dbReference>
<feature type="compositionally biased region" description="Acidic residues" evidence="16">
    <location>
        <begin position="1155"/>
        <end position="1176"/>
    </location>
</feature>
<evidence type="ECO:0000256" key="7">
    <source>
        <dbReference type="ARBA" id="ARBA00023054"/>
    </source>
</evidence>
<feature type="compositionally biased region" description="Low complexity" evidence="16">
    <location>
        <begin position="1349"/>
        <end position="1370"/>
    </location>
</feature>
<dbReference type="InterPro" id="IPR011011">
    <property type="entry name" value="Znf_FYVE_PHD"/>
</dbReference>
<feature type="compositionally biased region" description="Acidic residues" evidence="16">
    <location>
        <begin position="1315"/>
        <end position="1326"/>
    </location>
</feature>
<dbReference type="InterPro" id="IPR001487">
    <property type="entry name" value="Bromodomain"/>
</dbReference>
<feature type="compositionally biased region" description="Acidic residues" evidence="16">
    <location>
        <begin position="1214"/>
        <end position="1224"/>
    </location>
</feature>
<dbReference type="Pfam" id="PF15613">
    <property type="entry name" value="WSD"/>
    <property type="match status" value="1"/>
</dbReference>
<keyword evidence="4 13" id="KW-0863">Zinc-finger</keyword>
<dbReference type="PROSITE" id="PS51136">
    <property type="entry name" value="WAC"/>
    <property type="match status" value="1"/>
</dbReference>
<dbReference type="PhylomeDB" id="B4N950"/>
<keyword evidence="7 15" id="KW-0175">Coiled coil</keyword>
<evidence type="ECO:0000256" key="9">
    <source>
        <dbReference type="ARBA" id="ARBA00023163"/>
    </source>
</evidence>
<dbReference type="InterPro" id="IPR018501">
    <property type="entry name" value="DDT_dom"/>
</dbReference>
<dbReference type="eggNOG" id="KOG1245">
    <property type="taxonomic scope" value="Eukaryota"/>
</dbReference>
<protein>
    <recommendedName>
        <fullName evidence="11">Bromodomain adjacent to zinc finger domain protein 1A</fullName>
    </recommendedName>
</protein>
<dbReference type="Pfam" id="PF23011">
    <property type="entry name" value="PHD-1st_NSD"/>
    <property type="match status" value="1"/>
</dbReference>
<dbReference type="OrthoDB" id="332390at2759"/>
<dbReference type="PANTHER" id="PTHR46510">
    <property type="entry name" value="BROMODOMAIN ADJACENT TO ZINC FINGER DOMAIN PROTEIN 1A"/>
    <property type="match status" value="1"/>
</dbReference>
<feature type="compositionally biased region" description="Basic and acidic residues" evidence="16">
    <location>
        <begin position="727"/>
        <end position="736"/>
    </location>
</feature>
<dbReference type="GO" id="GO:0003677">
    <property type="term" value="F:DNA binding"/>
    <property type="evidence" value="ECO:0007669"/>
    <property type="project" value="TreeGrafter"/>
</dbReference>
<keyword evidence="6" id="KW-0805">Transcription regulation</keyword>
<evidence type="ECO:0000256" key="16">
    <source>
        <dbReference type="SAM" id="MobiDB-lite"/>
    </source>
</evidence>
<evidence type="ECO:0000259" key="20">
    <source>
        <dbReference type="PROSITE" id="PS51136"/>
    </source>
</evidence>
<dbReference type="SMR" id="B4N950"/>
<evidence type="ECO:0000256" key="14">
    <source>
        <dbReference type="PROSITE-ProRule" id="PRU00475"/>
    </source>
</evidence>
<dbReference type="GO" id="GO:0000228">
    <property type="term" value="C:nuclear chromosome"/>
    <property type="evidence" value="ECO:0007669"/>
    <property type="project" value="TreeGrafter"/>
</dbReference>
<dbReference type="PROSITE" id="PS50827">
    <property type="entry name" value="DDT"/>
    <property type="match status" value="1"/>
</dbReference>
<dbReference type="InterPro" id="IPR059153">
    <property type="entry name" value="NSD_PHD-1st"/>
</dbReference>
<feature type="domain" description="DDT" evidence="19">
    <location>
        <begin position="347"/>
        <end position="412"/>
    </location>
</feature>
<dbReference type="SMART" id="SM00249">
    <property type="entry name" value="PHD"/>
    <property type="match status" value="2"/>
</dbReference>
<feature type="region of interest" description="Disordered" evidence="16">
    <location>
        <begin position="926"/>
        <end position="953"/>
    </location>
</feature>
<dbReference type="PROSITE" id="PS01359">
    <property type="entry name" value="ZF_PHD_1"/>
    <property type="match status" value="2"/>
</dbReference>
<keyword evidence="5" id="KW-0862">Zinc</keyword>
<dbReference type="HOGENOM" id="CLU_002479_1_0_1"/>
<keyword evidence="9" id="KW-0804">Transcription</keyword>
<dbReference type="InterPro" id="IPR019786">
    <property type="entry name" value="Zinc_finger_PHD-type_CS"/>
</dbReference>
<dbReference type="FunFam" id="3.30.40.10:FF:000300">
    <property type="entry name" value="Bromodomain adjacent to zinc finger domain protein 1A"/>
    <property type="match status" value="1"/>
</dbReference>
<feature type="region of interest" description="Disordered" evidence="16">
    <location>
        <begin position="1302"/>
        <end position="1382"/>
    </location>
</feature>
<dbReference type="PRINTS" id="PR00503">
    <property type="entry name" value="BROMODOMAIN"/>
</dbReference>
<evidence type="ECO:0000259" key="18">
    <source>
        <dbReference type="PROSITE" id="PS50016"/>
    </source>
</evidence>
<dbReference type="OMA" id="NDLVFCC"/>
<evidence type="ECO:0000313" key="22">
    <source>
        <dbReference type="Proteomes" id="UP000007798"/>
    </source>
</evidence>
<dbReference type="Pfam" id="PF00439">
    <property type="entry name" value="Bromodomain"/>
    <property type="match status" value="1"/>
</dbReference>
<dbReference type="GO" id="GO:0006355">
    <property type="term" value="P:regulation of DNA-templated transcription"/>
    <property type="evidence" value="ECO:0007669"/>
    <property type="project" value="TreeGrafter"/>
</dbReference>
<evidence type="ECO:0000256" key="8">
    <source>
        <dbReference type="ARBA" id="ARBA00023117"/>
    </source>
</evidence>
<feature type="domain" description="WAC" evidence="20">
    <location>
        <begin position="23"/>
        <end position="130"/>
    </location>
</feature>
<dbReference type="InterPro" id="IPR019787">
    <property type="entry name" value="Znf_PHD-finger"/>
</dbReference>
<keyword evidence="8 12" id="KW-0103">Bromodomain</keyword>
<dbReference type="InterPro" id="IPR013083">
    <property type="entry name" value="Znf_RING/FYVE/PHD"/>
</dbReference>
<feature type="domain" description="PHD-type" evidence="18">
    <location>
        <begin position="1082"/>
        <end position="1132"/>
    </location>
</feature>
<evidence type="ECO:0000256" key="13">
    <source>
        <dbReference type="PROSITE-ProRule" id="PRU00146"/>
    </source>
</evidence>
<dbReference type="InParanoid" id="B4N950"/>
<evidence type="ECO:0000313" key="21">
    <source>
        <dbReference type="EMBL" id="EDW81597.1"/>
    </source>
</evidence>